<dbReference type="Pfam" id="PF06985">
    <property type="entry name" value="HET"/>
    <property type="match status" value="1"/>
</dbReference>
<evidence type="ECO:0000259" key="1">
    <source>
        <dbReference type="Pfam" id="PF06985"/>
    </source>
</evidence>
<evidence type="ECO:0000313" key="3">
    <source>
        <dbReference type="Proteomes" id="UP001433268"/>
    </source>
</evidence>
<dbReference type="PANTHER" id="PTHR33112:SF1">
    <property type="entry name" value="HETEROKARYON INCOMPATIBILITY DOMAIN-CONTAINING PROTEIN"/>
    <property type="match status" value="1"/>
</dbReference>
<name>A0ABR1UXU3_9PEZI</name>
<dbReference type="RefSeq" id="XP_066661470.1">
    <property type="nucleotide sequence ID" value="XM_066819282.1"/>
</dbReference>
<dbReference type="GeneID" id="92052342"/>
<gene>
    <name evidence="2" type="ORF">PG997_014968</name>
</gene>
<protein>
    <recommendedName>
        <fullName evidence="1">Heterokaryon incompatibility domain-containing protein</fullName>
    </recommendedName>
</protein>
<evidence type="ECO:0000313" key="2">
    <source>
        <dbReference type="EMBL" id="KAK8062871.1"/>
    </source>
</evidence>
<feature type="domain" description="Heterokaryon incompatibility" evidence="1">
    <location>
        <begin position="72"/>
        <end position="270"/>
    </location>
</feature>
<organism evidence="2 3">
    <name type="scientific">Apiospora hydei</name>
    <dbReference type="NCBI Taxonomy" id="1337664"/>
    <lineage>
        <taxon>Eukaryota</taxon>
        <taxon>Fungi</taxon>
        <taxon>Dikarya</taxon>
        <taxon>Ascomycota</taxon>
        <taxon>Pezizomycotina</taxon>
        <taxon>Sordariomycetes</taxon>
        <taxon>Xylariomycetidae</taxon>
        <taxon>Amphisphaeriales</taxon>
        <taxon>Apiosporaceae</taxon>
        <taxon>Apiospora</taxon>
    </lineage>
</organism>
<keyword evidence="3" id="KW-1185">Reference proteome</keyword>
<dbReference type="Proteomes" id="UP001433268">
    <property type="component" value="Unassembled WGS sequence"/>
</dbReference>
<comment type="caution">
    <text evidence="2">The sequence shown here is derived from an EMBL/GenBank/DDBJ whole genome shotgun (WGS) entry which is preliminary data.</text>
</comment>
<sequence>MSMETLIRRNSLESRRSWRLPAQYRPASALAWFQECRESHEKCRRVTEAVSELRLIDCRTLNIVQPDTVQQYIALSYVWSSDSSKHLSSLCALLVLTKPCTVQDVPIRNASTHQRRATSSYHTGPKFVGTSLPEPLPRVIGDAINVVIALGFNYLWVDKYCIQGNDKHLIHRQINQMDRVYRNAALTIIAAAGKDEDYGLPGVSTAVRLKHWRACSSASEHCRINSEPSLPTDRLREIKDGMVEISSTVSDLQRVILNSWWATRAWTLQEALLSRRRLIFTDEQMYFECDNMCRCEAIPSHDAELAMAQPIYRALDLDPRVTVDRGYLTLLRAIESYSRRNLRFDDDAINAFAGILRYYHEADNSIENIVGIPFVSLEASEVLGWDPHYWPRQVAELRRTSFPYALGWEHVHDCWEGEDVRPRRRPLFPSWSWAGWDGAIRFDWQFMRLQNFKNHLHDIQLELSDGESGVGETSIQYRELFRRCTEREKHALLPTALIGTTLAIPVSFLELRNMRKGREWRLCGCAASLSLSEGAEDPWPFMERLKEQTKLLEKTSGGRACCPHDVPGPVKKIEIVLLGGDDFHACGLSERSVLWVLETDESGTSTRIGRIRVECSLDQLKGLLNLDGPKPLKEREFRIV</sequence>
<dbReference type="EMBL" id="JAQQWN010000010">
    <property type="protein sequence ID" value="KAK8062871.1"/>
    <property type="molecule type" value="Genomic_DNA"/>
</dbReference>
<reference evidence="2 3" key="1">
    <citation type="submission" date="2023-01" db="EMBL/GenBank/DDBJ databases">
        <title>Analysis of 21 Apiospora genomes using comparative genomics revels a genus with tremendous synthesis potential of carbohydrate active enzymes and secondary metabolites.</title>
        <authorList>
            <person name="Sorensen T."/>
        </authorList>
    </citation>
    <scope>NUCLEOTIDE SEQUENCE [LARGE SCALE GENOMIC DNA]</scope>
    <source>
        <strain evidence="2 3">CBS 114990</strain>
    </source>
</reference>
<proteinExistence type="predicted"/>
<dbReference type="InterPro" id="IPR010730">
    <property type="entry name" value="HET"/>
</dbReference>
<dbReference type="PANTHER" id="PTHR33112">
    <property type="entry name" value="DOMAIN PROTEIN, PUTATIVE-RELATED"/>
    <property type="match status" value="1"/>
</dbReference>
<accession>A0ABR1UXU3</accession>